<dbReference type="InterPro" id="IPR051503">
    <property type="entry name" value="ComplSys_Reg/VirEntry_Med"/>
</dbReference>
<keyword evidence="4 5" id="KW-1015">Disulfide bond</keyword>
<feature type="disulfide bond" evidence="5">
    <location>
        <begin position="210"/>
        <end position="253"/>
    </location>
</feature>
<dbReference type="CDD" id="cd00033">
    <property type="entry name" value="CCP"/>
    <property type="match status" value="5"/>
</dbReference>
<feature type="domain" description="Sushi" evidence="7">
    <location>
        <begin position="269"/>
        <end position="326"/>
    </location>
</feature>
<keyword evidence="1 5" id="KW-0768">Sushi</keyword>
<evidence type="ECO:0000256" key="3">
    <source>
        <dbReference type="ARBA" id="ARBA00022737"/>
    </source>
</evidence>
<protein>
    <submittedName>
        <fullName evidence="8">Complement factor H</fullName>
    </submittedName>
</protein>
<dbReference type="InParanoid" id="L9KYQ9"/>
<feature type="signal peptide" evidence="6">
    <location>
        <begin position="1"/>
        <end position="18"/>
    </location>
</feature>
<dbReference type="EMBL" id="KB320582">
    <property type="protein sequence ID" value="ELW68070.1"/>
    <property type="molecule type" value="Genomic_DNA"/>
</dbReference>
<evidence type="ECO:0000313" key="8">
    <source>
        <dbReference type="EMBL" id="ELW68070.1"/>
    </source>
</evidence>
<proteinExistence type="predicted"/>
<dbReference type="FunFam" id="2.10.70.10:FF:000026">
    <property type="entry name" value="Complement inhibitory factor H"/>
    <property type="match status" value="3"/>
</dbReference>
<feature type="domain" description="Sushi" evidence="7">
    <location>
        <begin position="147"/>
        <end position="205"/>
    </location>
</feature>
<accession>L9KYQ9</accession>
<dbReference type="PROSITE" id="PS50923">
    <property type="entry name" value="SUSHI"/>
    <property type="match status" value="6"/>
</dbReference>
<dbReference type="InterPro" id="IPR035976">
    <property type="entry name" value="Sushi/SCR/CCP_sf"/>
</dbReference>
<reference evidence="9" key="1">
    <citation type="submission" date="2012-07" db="EMBL/GenBank/DDBJ databases">
        <title>Genome of the Chinese tree shrew, a rising model animal genetically related to primates.</title>
        <authorList>
            <person name="Zhang G."/>
            <person name="Fan Y."/>
            <person name="Yao Y."/>
            <person name="Huang Z."/>
        </authorList>
    </citation>
    <scope>NUCLEOTIDE SEQUENCE [LARGE SCALE GENOMIC DNA]</scope>
</reference>
<evidence type="ECO:0000256" key="4">
    <source>
        <dbReference type="ARBA" id="ARBA00023157"/>
    </source>
</evidence>
<dbReference type="FunFam" id="2.10.70.10:FF:000014">
    <property type="entry name" value="Membrane cofactor protein"/>
    <property type="match status" value="1"/>
</dbReference>
<dbReference type="InterPro" id="IPR000436">
    <property type="entry name" value="Sushi_SCR_CCP_dom"/>
</dbReference>
<feature type="domain" description="Sushi" evidence="7">
    <location>
        <begin position="208"/>
        <end position="266"/>
    </location>
</feature>
<dbReference type="Gene3D" id="2.10.70.10">
    <property type="entry name" value="Complement Module, domain 1"/>
    <property type="match status" value="7"/>
</dbReference>
<evidence type="ECO:0000256" key="6">
    <source>
        <dbReference type="SAM" id="SignalP"/>
    </source>
</evidence>
<evidence type="ECO:0000313" key="9">
    <source>
        <dbReference type="Proteomes" id="UP000011518"/>
    </source>
</evidence>
<dbReference type="Pfam" id="PF00084">
    <property type="entry name" value="Sushi"/>
    <property type="match status" value="6"/>
</dbReference>
<dbReference type="GO" id="GO:0006956">
    <property type="term" value="P:complement activation"/>
    <property type="evidence" value="ECO:0007669"/>
    <property type="project" value="TreeGrafter"/>
</dbReference>
<gene>
    <name evidence="8" type="ORF">TREES_T100009737</name>
</gene>
<feature type="domain" description="Sushi" evidence="7">
    <location>
        <begin position="19"/>
        <end position="82"/>
    </location>
</feature>
<evidence type="ECO:0000259" key="7">
    <source>
        <dbReference type="PROSITE" id="PS50923"/>
    </source>
</evidence>
<dbReference type="FunFam" id="2.10.70.10:FF:000130">
    <property type="entry name" value="Complement factor H"/>
    <property type="match status" value="1"/>
</dbReference>
<dbReference type="AlphaFoldDB" id="L9KYQ9"/>
<keyword evidence="3" id="KW-0677">Repeat</keyword>
<evidence type="ECO:0000256" key="1">
    <source>
        <dbReference type="ARBA" id="ARBA00022659"/>
    </source>
</evidence>
<organism evidence="8 9">
    <name type="scientific">Tupaia chinensis</name>
    <name type="common">Chinese tree shrew</name>
    <name type="synonym">Tupaia belangeri chinensis</name>
    <dbReference type="NCBI Taxonomy" id="246437"/>
    <lineage>
        <taxon>Eukaryota</taxon>
        <taxon>Metazoa</taxon>
        <taxon>Chordata</taxon>
        <taxon>Craniata</taxon>
        <taxon>Vertebrata</taxon>
        <taxon>Euteleostomi</taxon>
        <taxon>Mammalia</taxon>
        <taxon>Eutheria</taxon>
        <taxon>Euarchontoglires</taxon>
        <taxon>Scandentia</taxon>
        <taxon>Tupaiidae</taxon>
        <taxon>Tupaia</taxon>
    </lineage>
</organism>
<dbReference type="PANTHER" id="PTHR45785:SF7">
    <property type="entry name" value="COMPLEMENT FACTOR H"/>
    <property type="match status" value="1"/>
</dbReference>
<feature type="chain" id="PRO_5003999825" evidence="6">
    <location>
        <begin position="19"/>
        <end position="459"/>
    </location>
</feature>
<reference evidence="9" key="2">
    <citation type="journal article" date="2013" name="Nat. Commun.">
        <title>Genome of the Chinese tree shrew.</title>
        <authorList>
            <person name="Fan Y."/>
            <person name="Huang Z.Y."/>
            <person name="Cao C.C."/>
            <person name="Chen C.S."/>
            <person name="Chen Y.X."/>
            <person name="Fan D.D."/>
            <person name="He J."/>
            <person name="Hou H.L."/>
            <person name="Hu L."/>
            <person name="Hu X.T."/>
            <person name="Jiang X.T."/>
            <person name="Lai R."/>
            <person name="Lang Y.S."/>
            <person name="Liang B."/>
            <person name="Liao S.G."/>
            <person name="Mu D."/>
            <person name="Ma Y.Y."/>
            <person name="Niu Y.Y."/>
            <person name="Sun X.Q."/>
            <person name="Xia J.Q."/>
            <person name="Xiao J."/>
            <person name="Xiong Z.Q."/>
            <person name="Xu L."/>
            <person name="Yang L."/>
            <person name="Zhang Y."/>
            <person name="Zhao W."/>
            <person name="Zhao X.D."/>
            <person name="Zheng Y.T."/>
            <person name="Zhou J.M."/>
            <person name="Zhu Y.B."/>
            <person name="Zhang G.J."/>
            <person name="Wang J."/>
            <person name="Yao Y.G."/>
        </authorList>
    </citation>
    <scope>NUCLEOTIDE SEQUENCE [LARGE SCALE GENOMIC DNA]</scope>
</reference>
<feature type="disulfide bond" evidence="5">
    <location>
        <begin position="117"/>
        <end position="144"/>
    </location>
</feature>
<dbReference type="GO" id="GO:0005615">
    <property type="term" value="C:extracellular space"/>
    <property type="evidence" value="ECO:0007669"/>
    <property type="project" value="TreeGrafter"/>
</dbReference>
<comment type="caution">
    <text evidence="5">Lacks conserved residue(s) required for the propagation of feature annotation.</text>
</comment>
<keyword evidence="2 6" id="KW-0732">Signal</keyword>
<dbReference type="SMART" id="SM00032">
    <property type="entry name" value="CCP"/>
    <property type="match status" value="7"/>
</dbReference>
<evidence type="ECO:0000256" key="5">
    <source>
        <dbReference type="PROSITE-ProRule" id="PRU00302"/>
    </source>
</evidence>
<dbReference type="GO" id="GO:0001851">
    <property type="term" value="F:complement component C3b binding"/>
    <property type="evidence" value="ECO:0007669"/>
    <property type="project" value="TreeGrafter"/>
</dbReference>
<feature type="domain" description="Sushi" evidence="7">
    <location>
        <begin position="390"/>
        <end position="447"/>
    </location>
</feature>
<dbReference type="PANTHER" id="PTHR45785">
    <property type="entry name" value="COMPLEMENT FACTOR H-RELATED"/>
    <property type="match status" value="1"/>
</dbReference>
<keyword evidence="9" id="KW-1185">Reference proteome</keyword>
<dbReference type="SUPFAM" id="SSF57535">
    <property type="entry name" value="Complement control module/SCR domain"/>
    <property type="match status" value="6"/>
</dbReference>
<dbReference type="Proteomes" id="UP000011518">
    <property type="component" value="Unassembled WGS sequence"/>
</dbReference>
<evidence type="ECO:0000256" key="2">
    <source>
        <dbReference type="ARBA" id="ARBA00022729"/>
    </source>
</evidence>
<feature type="domain" description="Sushi" evidence="7">
    <location>
        <begin position="83"/>
        <end position="146"/>
    </location>
</feature>
<name>L9KYQ9_TUPCH</name>
<sequence>MRLAVKVIWLMLWTVCIAEDCKGPPPRKATEILSGSWNDQTYSAGTQAFYKCRPGYRTLGTIVMECRKGEWVSLYPSRTCRIIKCLPVTAPENGRIINDLMEPDQEYSFGQVVQFECNSGFKLSGRKEIHCSDNGAWSEDPPKCVEIECRIPEIEQNLIAYPNQEKYRVGDVLKFSCRQRFIRVGPDSVQCYPFGWSPDVPVCKAEVSTCGPPPELPNGDIEKTRETEYTHGDQVEFHCKPGFLMKGPKKIQCVDGTWTTLPICIEEKSTCGDIPELDHGYVQPPDPPYRHGDSVEFSCRETFTMIGHGTVTCVKGTWTQLPSCVATDQLEKCKISKSTVNEANLPNKLEYDHNQNISYKCRGKAESKHSVCINGRWDPEVTCRGVQPVQLCPPPPQIPNAQDMKTTVNYQDGEKVSVLCQEGYLIQEAEEVVCKDGKWQSLPRCAGQCAQSSYSKRSF</sequence>
<dbReference type="STRING" id="246437.L9KYQ9"/>